<dbReference type="VEuPathDB" id="FungiDB:Z520_05738"/>
<protein>
    <submittedName>
        <fullName evidence="2">Uncharacterized protein</fullName>
    </submittedName>
</protein>
<evidence type="ECO:0000313" key="3">
    <source>
        <dbReference type="Proteomes" id="UP000053411"/>
    </source>
</evidence>
<keyword evidence="3" id="KW-1185">Reference proteome</keyword>
<reference evidence="2 3" key="1">
    <citation type="submission" date="2015-01" db="EMBL/GenBank/DDBJ databases">
        <title>The Genome Sequence of Fonsecaea multimorphosa CBS 102226.</title>
        <authorList>
            <consortium name="The Broad Institute Genomics Platform"/>
            <person name="Cuomo C."/>
            <person name="de Hoog S."/>
            <person name="Gorbushina A."/>
            <person name="Stielow B."/>
            <person name="Teixiera M."/>
            <person name="Abouelleil A."/>
            <person name="Chapman S.B."/>
            <person name="Priest M."/>
            <person name="Young S.K."/>
            <person name="Wortman J."/>
            <person name="Nusbaum C."/>
            <person name="Birren B."/>
        </authorList>
    </citation>
    <scope>NUCLEOTIDE SEQUENCE [LARGE SCALE GENOMIC DNA]</scope>
    <source>
        <strain evidence="2 3">CBS 102226</strain>
    </source>
</reference>
<sequence length="529" mass="56670">MSSPPSDLSWMSSSELSELQATVDVQAKLPVWQNNWTPVNPPPTSVTAALATLPSSQSDIDDEEVPSSCASPFREAILDSALRIKRSRKERKWKAPSTSPTSARKKRVAKARSEDELKTAVLPYGNEKTPTKTYRAVEDSNPGQLETDESLLPIRQSKLNIAASGHKRTSSEALLTDTEALPAKKMLLMTGEGKGTVSVVTALVVEEQHGAPMRLLQPDKEYHFAAPHASNKDSQEDLFNDDNNDIENFLEAEKALAARAACPTPSSAGSETSKTLKTASSPIETNMKVPHKAPMKPFVGLMRARAPPTATFTPGPLATLLASQPPPICFRIMDARIFIFVNFSCLRPPTPVPAGTSFRTSTTKPLDLVIYAVVHTTQNNGASRTVTLADLFFPDRPPYLTGTIVPQATWDATGSASFPKFPCGAIVRVIAQISPRLDTGIPTAVGTSAPNIPSSSPSATNTSAAPAEKYDIIFSKIKHSDWNEIQILKAILDPIALASKTAAHTPAVSTTSHVQKAAAAGSKGPFDFS</sequence>
<dbReference type="OrthoDB" id="4159482at2759"/>
<evidence type="ECO:0000313" key="2">
    <source>
        <dbReference type="EMBL" id="KIX98437.1"/>
    </source>
</evidence>
<dbReference type="GeneID" id="27711484"/>
<dbReference type="AlphaFoldDB" id="A0A0D2JY61"/>
<proteinExistence type="predicted"/>
<gene>
    <name evidence="2" type="ORF">Z520_05738</name>
</gene>
<dbReference type="Proteomes" id="UP000053411">
    <property type="component" value="Unassembled WGS sequence"/>
</dbReference>
<organism evidence="2 3">
    <name type="scientific">Fonsecaea multimorphosa CBS 102226</name>
    <dbReference type="NCBI Taxonomy" id="1442371"/>
    <lineage>
        <taxon>Eukaryota</taxon>
        <taxon>Fungi</taxon>
        <taxon>Dikarya</taxon>
        <taxon>Ascomycota</taxon>
        <taxon>Pezizomycotina</taxon>
        <taxon>Eurotiomycetes</taxon>
        <taxon>Chaetothyriomycetidae</taxon>
        <taxon>Chaetothyriales</taxon>
        <taxon>Herpotrichiellaceae</taxon>
        <taxon>Fonsecaea</taxon>
    </lineage>
</organism>
<feature type="compositionally biased region" description="Low complexity" evidence="1">
    <location>
        <begin position="447"/>
        <end position="463"/>
    </location>
</feature>
<accession>A0A0D2JY61</accession>
<evidence type="ECO:0000256" key="1">
    <source>
        <dbReference type="SAM" id="MobiDB-lite"/>
    </source>
</evidence>
<feature type="region of interest" description="Disordered" evidence="1">
    <location>
        <begin position="88"/>
        <end position="116"/>
    </location>
</feature>
<name>A0A0D2JY61_9EURO</name>
<feature type="region of interest" description="Disordered" evidence="1">
    <location>
        <begin position="444"/>
        <end position="463"/>
    </location>
</feature>
<dbReference type="EMBL" id="KN848071">
    <property type="protein sequence ID" value="KIX98437.1"/>
    <property type="molecule type" value="Genomic_DNA"/>
</dbReference>
<dbReference type="RefSeq" id="XP_016632560.1">
    <property type="nucleotide sequence ID" value="XM_016776241.1"/>
</dbReference>